<feature type="domain" description="C2H2-type" evidence="1">
    <location>
        <begin position="11"/>
        <end position="32"/>
    </location>
</feature>
<accession>A0A8H7PKQ2</accession>
<dbReference type="PROSITE" id="PS00028">
    <property type="entry name" value="ZINC_FINGER_C2H2_1"/>
    <property type="match status" value="1"/>
</dbReference>
<dbReference type="OrthoDB" id="2385582at2759"/>
<name>A0A8H7PKQ2_9FUNG</name>
<evidence type="ECO:0000313" key="2">
    <source>
        <dbReference type="EMBL" id="KAG2175249.1"/>
    </source>
</evidence>
<proteinExistence type="predicted"/>
<reference evidence="2" key="1">
    <citation type="submission" date="2020-12" db="EMBL/GenBank/DDBJ databases">
        <title>Metabolic potential, ecology and presence of endohyphal bacteria is reflected in genomic diversity of Mucoromycotina.</title>
        <authorList>
            <person name="Muszewska A."/>
            <person name="Okrasinska A."/>
            <person name="Steczkiewicz K."/>
            <person name="Drgas O."/>
            <person name="Orlowska M."/>
            <person name="Perlinska-Lenart U."/>
            <person name="Aleksandrzak-Piekarczyk T."/>
            <person name="Szatraj K."/>
            <person name="Zielenkiewicz U."/>
            <person name="Pilsyk S."/>
            <person name="Malc E."/>
            <person name="Mieczkowski P."/>
            <person name="Kruszewska J.S."/>
            <person name="Biernat P."/>
            <person name="Pawlowska J."/>
        </authorList>
    </citation>
    <scope>NUCLEOTIDE SEQUENCE</scope>
    <source>
        <strain evidence="2">WA0000051536</strain>
    </source>
</reference>
<protein>
    <recommendedName>
        <fullName evidence="1">C2H2-type domain-containing protein</fullName>
    </recommendedName>
</protein>
<evidence type="ECO:0000313" key="3">
    <source>
        <dbReference type="Proteomes" id="UP000612746"/>
    </source>
</evidence>
<dbReference type="SMART" id="SM00355">
    <property type="entry name" value="ZnF_C2H2"/>
    <property type="match status" value="2"/>
</dbReference>
<dbReference type="Proteomes" id="UP000612746">
    <property type="component" value="Unassembled WGS sequence"/>
</dbReference>
<comment type="caution">
    <text evidence="2">The sequence shown here is derived from an EMBL/GenBank/DDBJ whole genome shotgun (WGS) entry which is preliminary data.</text>
</comment>
<dbReference type="InterPro" id="IPR013087">
    <property type="entry name" value="Znf_C2H2_type"/>
</dbReference>
<keyword evidence="3" id="KW-1185">Reference proteome</keyword>
<organism evidence="2 3">
    <name type="scientific">Umbelopsis vinacea</name>
    <dbReference type="NCBI Taxonomy" id="44442"/>
    <lineage>
        <taxon>Eukaryota</taxon>
        <taxon>Fungi</taxon>
        <taxon>Fungi incertae sedis</taxon>
        <taxon>Mucoromycota</taxon>
        <taxon>Mucoromycotina</taxon>
        <taxon>Umbelopsidomycetes</taxon>
        <taxon>Umbelopsidales</taxon>
        <taxon>Umbelopsidaceae</taxon>
        <taxon>Umbelopsis</taxon>
    </lineage>
</organism>
<gene>
    <name evidence="2" type="ORF">INT44_007737</name>
</gene>
<evidence type="ECO:0000259" key="1">
    <source>
        <dbReference type="PROSITE" id="PS00028"/>
    </source>
</evidence>
<dbReference type="AlphaFoldDB" id="A0A8H7PKQ2"/>
<sequence length="517" mass="59527">MPQIITLKLTCHICKLNYLKIYNLKRHLKDVHGIVIEGARGKEIRRADTEDYIYSSPNTANALIHHRCIACDYHGASILDLKEHLTKTHTVSEINVEILADEVKPQPDLDEELIPEVEEELIPEVEEELIPEVDEELIPEVEENVNHVTSKTLNMLDKAYNNMQEDRKWQLSTGKCVENELYKFAKKCTYDHPSLSFIIDPYDITYIQHGVFTENEIQEIKEYNAVVMDTLPKDLVDYLLLFDCRTSEELRKACFENQKWYYPFNRTEHFYHDWIRRTVDMLIAEFESGSLKKEHHENWYMIRIWSLIDRMFSDVEDLEAVRGESTSIASSTRKNQDRVVPSMNGSAEYGCAEAGAKDEGMWGTKKLVEKGVKATKVLKDMLNDLCNLVDKEECHIRRLSTIGYIISGLSLELMIMDSPKGYCCRIKRTDLFSIPDSASQVRSKLLPLLSILIATKLHVVKVINTVEDHGLSDERLRRTLANVIESGQSFPGSPLRKPLLLPSCNITPTKRKHNNIS</sequence>
<dbReference type="EMBL" id="JAEPRA010000015">
    <property type="protein sequence ID" value="KAG2175249.1"/>
    <property type="molecule type" value="Genomic_DNA"/>
</dbReference>